<keyword evidence="3" id="KW-1185">Reference proteome</keyword>
<evidence type="ECO:0000256" key="1">
    <source>
        <dbReference type="SAM" id="SignalP"/>
    </source>
</evidence>
<proteinExistence type="predicted"/>
<comment type="caution">
    <text evidence="2">The sequence shown here is derived from an EMBL/GenBank/DDBJ whole genome shotgun (WGS) entry which is preliminary data.</text>
</comment>
<dbReference type="AlphaFoldDB" id="A0AA39IBM1"/>
<reference evidence="2" key="1">
    <citation type="submission" date="2023-06" db="EMBL/GenBank/DDBJ databases">
        <title>Genomic analysis of the entomopathogenic nematode Steinernema hermaphroditum.</title>
        <authorList>
            <person name="Schwarz E.M."/>
            <person name="Heppert J.K."/>
            <person name="Baniya A."/>
            <person name="Schwartz H.T."/>
            <person name="Tan C.-H."/>
            <person name="Antoshechkin I."/>
            <person name="Sternberg P.W."/>
            <person name="Goodrich-Blair H."/>
            <person name="Dillman A.R."/>
        </authorList>
    </citation>
    <scope>NUCLEOTIDE SEQUENCE</scope>
    <source>
        <strain evidence="2">PS9179</strain>
        <tissue evidence="2">Whole animal</tissue>
    </source>
</reference>
<dbReference type="Pfam" id="PF04870">
    <property type="entry name" value="Moulting_cycle"/>
    <property type="match status" value="2"/>
</dbReference>
<dbReference type="Proteomes" id="UP001175271">
    <property type="component" value="Unassembled WGS sequence"/>
</dbReference>
<dbReference type="PANTHER" id="PTHR21523:SF46">
    <property type="entry name" value="MLT-TEN (MLT-10) RELATED"/>
    <property type="match status" value="1"/>
</dbReference>
<dbReference type="InterPro" id="IPR006954">
    <property type="entry name" value="Mlt-10-like"/>
</dbReference>
<name>A0AA39IBM1_9BILA</name>
<protein>
    <submittedName>
        <fullName evidence="2">Uncharacterized protein</fullName>
    </submittedName>
</protein>
<feature type="chain" id="PRO_5041301125" evidence="1">
    <location>
        <begin position="25"/>
        <end position="1240"/>
    </location>
</feature>
<feature type="signal peptide" evidence="1">
    <location>
        <begin position="1"/>
        <end position="24"/>
    </location>
</feature>
<evidence type="ECO:0000313" key="2">
    <source>
        <dbReference type="EMBL" id="KAK0421418.1"/>
    </source>
</evidence>
<evidence type="ECO:0000313" key="3">
    <source>
        <dbReference type="Proteomes" id="UP001175271"/>
    </source>
</evidence>
<accession>A0AA39IBM1</accession>
<sequence>MHLAPASSICLISILMSLPGTGSAWKFNYNRQRNPNITPEKMANIEKAKMTPEVFKRVEHLHMSWYAGAVNGLLGAVGKEIYMKMNRKNRQAFIMCLDIIEEDGDMQSAAKCLTKAIDNRLTQDVKKQNDFELTNDVRQSDWVGGFRVSTKSPPEVTTEATTTTKKIMKRVNIEMTANSANPSSGITNKEKARFSRLSKFFKNPETVMQSLQFRAKRSSNIFIDKEMVFNEDKQDRPVKSMSQLNHLADPTVNKPPSAVQQVSKFLTNLVHAIDKDSGRITSWTDAYKQLKELKNMVEETREMSKYRHRVLDIVLGENNPYRKKKTVSQRIKSLMPEDKKNTPLLQETYKLVDVLSKNNEDVNFRFLSPKIASVLPSANKQTKHLFSPNILPFYNDDSPNAIAPVPKILDATGMSEDDKSSVLGLIMEASGARQIADEAFDIMKNASLFGIDNDIMNITHFIKQTFHKMEKSFTSRQKRDMATKKYAFLKRHQLEMIYGENGPYQTNLTEFPIDLDEYETWTEVDKKEALYGVIRKIAGEDIPSVGGRRKRHTTLAPYAFTPGTQMVTLGPVTLSPSLFSPNIFAPLLMSPPVISPQVGNPLIFSPYVLGPNVLSAAVFNVYVFAPYVLSPNVINPYVMSPLILSPHVLCPDVLSPTILSGAILNPYVGSPAVFTESALAADVLSPSSTTGWRFNYNRQWNPNITPEKMANIDKAKMSYKQFKRVEHLHISWFADAVNGLLGAVGKEMYMKMDRKNRQAFIVCLDIIEEDGDMRSAAKCLTKAMDNRLVKDVKEKNDFEFTDDVRQSDWVGGFRISTKSLSVSKAATNTTSEPIKKKAMRRVTINLEIHKTNPSPLTPSREKARLNRLSKYFKNPAKIMEFLQFRSKRSSGMFADKEMVFYEDKQDHPVKSMSQLNHLADPTVNKPPSAVQQVSKFLTNLVHAIDKDSGRITSWTDAYKQLKELKNMVEETREMSKYRHRVLDIVLGENNPYRKKKTVSQRIKSLMPEDKKNTPLLQETYKLVDVLSKNNEDVNFRFLSPKIASVLPSANKETKHLFSPNILPFYNDDSPNAIAPVPKILDATGMSEDDKSSVLGLIMEASGARQIADEAFDIMKNASLFGIDNDIMNITHFIKQTFHKMEKSFTSRQKREITSRRYAFLKRHQLEMIYGENGPYQTNLTEFPIDLDEYETWTEVDKKEALYGAIRKIAGEDIPSIGGRRKRHTTLAPFAFAPGVLNVCK</sequence>
<keyword evidence="1" id="KW-0732">Signal</keyword>
<organism evidence="2 3">
    <name type="scientific">Steinernema hermaphroditum</name>
    <dbReference type="NCBI Taxonomy" id="289476"/>
    <lineage>
        <taxon>Eukaryota</taxon>
        <taxon>Metazoa</taxon>
        <taxon>Ecdysozoa</taxon>
        <taxon>Nematoda</taxon>
        <taxon>Chromadorea</taxon>
        <taxon>Rhabditida</taxon>
        <taxon>Tylenchina</taxon>
        <taxon>Panagrolaimomorpha</taxon>
        <taxon>Strongyloidoidea</taxon>
        <taxon>Steinernematidae</taxon>
        <taxon>Steinernema</taxon>
    </lineage>
</organism>
<dbReference type="EMBL" id="JAUCMV010000002">
    <property type="protein sequence ID" value="KAK0421418.1"/>
    <property type="molecule type" value="Genomic_DNA"/>
</dbReference>
<dbReference type="PANTHER" id="PTHR21523">
    <property type="match status" value="1"/>
</dbReference>
<gene>
    <name evidence="2" type="ORF">QR680_015228</name>
</gene>